<dbReference type="Proteomes" id="UP001151133">
    <property type="component" value="Unassembled WGS sequence"/>
</dbReference>
<comment type="caution">
    <text evidence="1">The sequence shown here is derived from an EMBL/GenBank/DDBJ whole genome shotgun (WGS) entry which is preliminary data.</text>
</comment>
<dbReference type="InterPro" id="IPR009282">
    <property type="entry name" value="DUF937"/>
</dbReference>
<keyword evidence="2" id="KW-1185">Reference proteome</keyword>
<dbReference type="EMBL" id="JAOZEV010000002">
    <property type="protein sequence ID" value="MCV9931551.1"/>
    <property type="molecule type" value="Genomic_DNA"/>
</dbReference>
<reference evidence="1" key="1">
    <citation type="submission" date="2022-10" db="EMBL/GenBank/DDBJ databases">
        <title>Two novel species of Flavobacterium.</title>
        <authorList>
            <person name="Liu Q."/>
            <person name="Xin Y.-H."/>
        </authorList>
    </citation>
    <scope>NUCLEOTIDE SEQUENCE</scope>
    <source>
        <strain evidence="1">LS1R47</strain>
    </source>
</reference>
<name>A0A9X2ZN26_9FLAO</name>
<accession>A0A9X2ZN26</accession>
<dbReference type="AlphaFoldDB" id="A0A9X2ZN26"/>
<evidence type="ECO:0000313" key="2">
    <source>
        <dbReference type="Proteomes" id="UP001151133"/>
    </source>
</evidence>
<gene>
    <name evidence="1" type="ORF">OIU80_04600</name>
</gene>
<proteinExistence type="predicted"/>
<evidence type="ECO:0000313" key="1">
    <source>
        <dbReference type="EMBL" id="MCV9931551.1"/>
    </source>
</evidence>
<dbReference type="Pfam" id="PF06078">
    <property type="entry name" value="DUF937"/>
    <property type="match status" value="1"/>
</dbReference>
<sequence>MNPNLQIELRRFISSNVVSKLNKFYFENDALLIKAIDASIGTILIGAYNKIHEASLYNELVEIVEVTEFYKEIDFESGRLLSVDDCYKDEGNKLLKRIFDNKKSRITEMVSNEVGIKSETAREVLNFSALLVFSYFNYKKQVQEDLQSTLEEQKRGILNSIPLGIKIILGFSSHEVVEEKSKSRFSNSIFNHIFSNSGS</sequence>
<organism evidence="1 2">
    <name type="scientific">Flavobacterium frigoritolerans</name>
    <dbReference type="NCBI Taxonomy" id="2987686"/>
    <lineage>
        <taxon>Bacteria</taxon>
        <taxon>Pseudomonadati</taxon>
        <taxon>Bacteroidota</taxon>
        <taxon>Flavobacteriia</taxon>
        <taxon>Flavobacteriales</taxon>
        <taxon>Flavobacteriaceae</taxon>
        <taxon>Flavobacterium</taxon>
    </lineage>
</organism>
<protein>
    <submittedName>
        <fullName evidence="1">DUF937 domain-containing protein</fullName>
    </submittedName>
</protein>
<dbReference type="RefSeq" id="WP_264285868.1">
    <property type="nucleotide sequence ID" value="NZ_JAOZEV010000002.1"/>
</dbReference>